<dbReference type="SUPFAM" id="SSF81321">
    <property type="entry name" value="Family A G protein-coupled receptor-like"/>
    <property type="match status" value="1"/>
</dbReference>
<keyword evidence="5 15" id="KW-0812">Transmembrane</keyword>
<dbReference type="InterPro" id="IPR000248">
    <property type="entry name" value="ATII_rcpt"/>
</dbReference>
<keyword evidence="9" id="KW-1015">Disulfide bond</keyword>
<dbReference type="Gene3D" id="1.20.1070.10">
    <property type="entry name" value="Rhodopsin 7-helix transmembrane proteins"/>
    <property type="match status" value="1"/>
</dbReference>
<evidence type="ECO:0000256" key="11">
    <source>
        <dbReference type="ARBA" id="ARBA00023180"/>
    </source>
</evidence>
<keyword evidence="10 15" id="KW-0675">Receptor</keyword>
<dbReference type="OrthoDB" id="8804420at2759"/>
<feature type="compositionally biased region" description="Basic and acidic residues" evidence="16">
    <location>
        <begin position="338"/>
        <end position="356"/>
    </location>
</feature>
<dbReference type="GO" id="GO:0016493">
    <property type="term" value="F:C-C chemokine receptor activity"/>
    <property type="evidence" value="ECO:0007669"/>
    <property type="project" value="TreeGrafter"/>
</dbReference>
<dbReference type="GO" id="GO:0009897">
    <property type="term" value="C:external side of plasma membrane"/>
    <property type="evidence" value="ECO:0007669"/>
    <property type="project" value="TreeGrafter"/>
</dbReference>
<dbReference type="GO" id="GO:0006954">
    <property type="term" value="P:inflammatory response"/>
    <property type="evidence" value="ECO:0007669"/>
    <property type="project" value="InterPro"/>
</dbReference>
<comment type="caution">
    <text evidence="19">The sequence shown here is derived from an EMBL/GenBank/DDBJ whole genome shotgun (WGS) entry which is preliminary data.</text>
</comment>
<dbReference type="AlphaFoldDB" id="A0A8J6K7I3"/>
<dbReference type="Proteomes" id="UP000770717">
    <property type="component" value="Unassembled WGS sequence"/>
</dbReference>
<dbReference type="GO" id="GO:0006955">
    <property type="term" value="P:immune response"/>
    <property type="evidence" value="ECO:0007669"/>
    <property type="project" value="TreeGrafter"/>
</dbReference>
<feature type="domain" description="G-protein coupled receptors family 1 profile" evidence="18">
    <location>
        <begin position="48"/>
        <end position="305"/>
    </location>
</feature>
<dbReference type="GO" id="GO:0097746">
    <property type="term" value="P:blood vessel diameter maintenance"/>
    <property type="evidence" value="ECO:0007669"/>
    <property type="project" value="InterPro"/>
</dbReference>
<dbReference type="GO" id="GO:0019722">
    <property type="term" value="P:calcium-mediated signaling"/>
    <property type="evidence" value="ECO:0007669"/>
    <property type="project" value="TreeGrafter"/>
</dbReference>
<feature type="region of interest" description="Disordered" evidence="16">
    <location>
        <begin position="331"/>
        <end position="356"/>
    </location>
</feature>
<evidence type="ECO:0000256" key="1">
    <source>
        <dbReference type="ARBA" id="ARBA00004651"/>
    </source>
</evidence>
<comment type="similarity">
    <text evidence="15">Belongs to the G-protein coupled receptor 1 family.</text>
</comment>
<feature type="transmembrane region" description="Helical" evidence="17">
    <location>
        <begin position="196"/>
        <end position="221"/>
    </location>
</feature>
<name>A0A8J6K7I3_ELECQ</name>
<evidence type="ECO:0000256" key="8">
    <source>
        <dbReference type="ARBA" id="ARBA00023136"/>
    </source>
</evidence>
<evidence type="ECO:0000313" key="19">
    <source>
        <dbReference type="EMBL" id="KAG9478354.1"/>
    </source>
</evidence>
<evidence type="ECO:0000256" key="13">
    <source>
        <dbReference type="ARBA" id="ARBA00032126"/>
    </source>
</evidence>
<evidence type="ECO:0000256" key="5">
    <source>
        <dbReference type="ARBA" id="ARBA00022692"/>
    </source>
</evidence>
<dbReference type="EMBL" id="WNTK01000009">
    <property type="protein sequence ID" value="KAG9478354.1"/>
    <property type="molecule type" value="Genomic_DNA"/>
</dbReference>
<evidence type="ECO:0000256" key="15">
    <source>
        <dbReference type="RuleBase" id="RU000688"/>
    </source>
</evidence>
<evidence type="ECO:0000256" key="4">
    <source>
        <dbReference type="ARBA" id="ARBA00022475"/>
    </source>
</evidence>
<keyword evidence="11" id="KW-0325">Glycoprotein</keyword>
<feature type="transmembrane region" description="Helical" evidence="17">
    <location>
        <begin position="37"/>
        <end position="58"/>
    </location>
</feature>
<evidence type="ECO:0000256" key="10">
    <source>
        <dbReference type="ARBA" id="ARBA00023170"/>
    </source>
</evidence>
<dbReference type="PRINTS" id="PR00241">
    <property type="entry name" value="ANGIOTENSINR"/>
</dbReference>
<dbReference type="GO" id="GO:0007204">
    <property type="term" value="P:positive regulation of cytosolic calcium ion concentration"/>
    <property type="evidence" value="ECO:0007669"/>
    <property type="project" value="TreeGrafter"/>
</dbReference>
<comment type="function">
    <text evidence="14">Receptor for angiotensin II, a vasoconstricting peptide. Signals primarily via a non-canonical G-protein- and beta-arrestin independent pathways. Cooperates with MTUS1 to inhibit ERK2 activation and cell proliferation.</text>
</comment>
<dbReference type="InterPro" id="IPR017452">
    <property type="entry name" value="GPCR_Rhodpsn_7TM"/>
</dbReference>
<gene>
    <name evidence="19" type="ORF">GDO78_013384</name>
</gene>
<evidence type="ECO:0000256" key="14">
    <source>
        <dbReference type="ARBA" id="ARBA00045573"/>
    </source>
</evidence>
<evidence type="ECO:0000313" key="20">
    <source>
        <dbReference type="Proteomes" id="UP000770717"/>
    </source>
</evidence>
<keyword evidence="7 15" id="KW-0297">G-protein coupled receptor</keyword>
<evidence type="ECO:0000256" key="3">
    <source>
        <dbReference type="ARBA" id="ARBA00013651"/>
    </source>
</evidence>
<keyword evidence="20" id="KW-1185">Reference proteome</keyword>
<reference evidence="19" key="1">
    <citation type="thesis" date="2020" institute="ProQuest LLC" country="789 East Eisenhower Parkway, Ann Arbor, MI, USA">
        <title>Comparative Genomics and Chromosome Evolution.</title>
        <authorList>
            <person name="Mudd A.B."/>
        </authorList>
    </citation>
    <scope>NUCLEOTIDE SEQUENCE</scope>
    <source>
        <strain evidence="19">HN-11 Male</strain>
        <tissue evidence="19">Kidney and liver</tissue>
    </source>
</reference>
<dbReference type="PRINTS" id="PR00636">
    <property type="entry name" value="ANGIOTENSN2R"/>
</dbReference>
<dbReference type="GO" id="GO:0004945">
    <property type="term" value="F:angiotensin type II receptor activity"/>
    <property type="evidence" value="ECO:0007669"/>
    <property type="project" value="InterPro"/>
</dbReference>
<evidence type="ECO:0000256" key="12">
    <source>
        <dbReference type="ARBA" id="ARBA00023224"/>
    </source>
</evidence>
<feature type="transmembrane region" description="Helical" evidence="17">
    <location>
        <begin position="241"/>
        <end position="265"/>
    </location>
</feature>
<evidence type="ECO:0000256" key="7">
    <source>
        <dbReference type="ARBA" id="ARBA00023040"/>
    </source>
</evidence>
<comment type="subcellular location">
    <subcellularLocation>
        <location evidence="1">Cell membrane</location>
        <topology evidence="1">Multi-pass membrane protein</topology>
    </subcellularLocation>
</comment>
<protein>
    <recommendedName>
        <fullName evidence="3">Type-2 angiotensin II receptor</fullName>
    </recommendedName>
    <alternativeName>
        <fullName evidence="13">Angiotensin II type-2 receptor</fullName>
    </alternativeName>
</protein>
<evidence type="ECO:0000256" key="17">
    <source>
        <dbReference type="SAM" id="Phobius"/>
    </source>
</evidence>
<feature type="transmembrane region" description="Helical" evidence="17">
    <location>
        <begin position="285"/>
        <end position="308"/>
    </location>
</feature>
<dbReference type="GO" id="GO:0019957">
    <property type="term" value="F:C-C chemokine binding"/>
    <property type="evidence" value="ECO:0007669"/>
    <property type="project" value="TreeGrafter"/>
</dbReference>
<evidence type="ECO:0000259" key="18">
    <source>
        <dbReference type="PROSITE" id="PS50262"/>
    </source>
</evidence>
<dbReference type="InterPro" id="IPR000276">
    <property type="entry name" value="GPCR_Rhodpsn"/>
</dbReference>
<organism evidence="19 20">
    <name type="scientific">Eleutherodactylus coqui</name>
    <name type="common">Puerto Rican coqui</name>
    <dbReference type="NCBI Taxonomy" id="57060"/>
    <lineage>
        <taxon>Eukaryota</taxon>
        <taxon>Metazoa</taxon>
        <taxon>Chordata</taxon>
        <taxon>Craniata</taxon>
        <taxon>Vertebrata</taxon>
        <taxon>Euteleostomi</taxon>
        <taxon>Amphibia</taxon>
        <taxon>Batrachia</taxon>
        <taxon>Anura</taxon>
        <taxon>Neobatrachia</taxon>
        <taxon>Hyloidea</taxon>
        <taxon>Eleutherodactylidae</taxon>
        <taxon>Eleutherodactylinae</taxon>
        <taxon>Eleutherodactylus</taxon>
        <taxon>Eleutherodactylus</taxon>
    </lineage>
</organism>
<keyword evidence="8 17" id="KW-0472">Membrane</keyword>
<dbReference type="PRINTS" id="PR00237">
    <property type="entry name" value="GPCRRHODOPSN"/>
</dbReference>
<dbReference type="GO" id="GO:0042981">
    <property type="term" value="P:regulation of apoptotic process"/>
    <property type="evidence" value="ECO:0007669"/>
    <property type="project" value="InterPro"/>
</dbReference>
<comment type="subunit">
    <text evidence="2">Interacts with MTUS1.</text>
</comment>
<evidence type="ECO:0000256" key="6">
    <source>
        <dbReference type="ARBA" id="ARBA00022989"/>
    </source>
</evidence>
<dbReference type="InterPro" id="IPR000147">
    <property type="entry name" value="ATII_AT2_rcpt"/>
</dbReference>
<evidence type="ECO:0000256" key="9">
    <source>
        <dbReference type="ARBA" id="ARBA00023157"/>
    </source>
</evidence>
<evidence type="ECO:0000256" key="2">
    <source>
        <dbReference type="ARBA" id="ARBA00011129"/>
    </source>
</evidence>
<keyword evidence="4" id="KW-1003">Cell membrane</keyword>
<feature type="transmembrane region" description="Helical" evidence="17">
    <location>
        <begin position="70"/>
        <end position="93"/>
    </location>
</feature>
<dbReference type="Pfam" id="PF00001">
    <property type="entry name" value="7tm_1"/>
    <property type="match status" value="1"/>
</dbReference>
<accession>A0A8J6K7I3</accession>
<dbReference type="PANTHER" id="PTHR10489:SF952">
    <property type="entry name" value="TYPE-2 ANGIOTENSIN II RECEPTOR"/>
    <property type="match status" value="1"/>
</dbReference>
<dbReference type="PROSITE" id="PS50262">
    <property type="entry name" value="G_PROTEIN_RECEP_F1_2"/>
    <property type="match status" value="1"/>
</dbReference>
<evidence type="ECO:0000256" key="16">
    <source>
        <dbReference type="SAM" id="MobiDB-lite"/>
    </source>
</evidence>
<dbReference type="PANTHER" id="PTHR10489">
    <property type="entry name" value="CELL ADHESION MOLECULE"/>
    <property type="match status" value="1"/>
</dbReference>
<dbReference type="PROSITE" id="PS00237">
    <property type="entry name" value="G_PROTEIN_RECEP_F1_1"/>
    <property type="match status" value="1"/>
</dbReference>
<dbReference type="InterPro" id="IPR050119">
    <property type="entry name" value="CCR1-9-like"/>
</dbReference>
<proteinExistence type="inferred from homology"/>
<sequence length="356" mass="40351">MSEELQSTVNVTSNQSLPSSCTNNTIPGYQLDLLPAFYSFIFIFGFIGNSLVISVLCLRGDMKTVASIYILNLAVADLLFLMSLPFWATYYAFGLNWMFGAVMCKLSSSLLTLNLFASIFFISCMSVDRYLAIVYPLRSQRRTLTQALLVAFIIWAIAIMSTLPTFYFRNTYYIKNLDVHACIMDFPREEYSSWCVAMALLKITLGFCFPITVILTCYSMIGLHLKKTKGSTLNKKSRGRVLKIVTSIVVCFLICWLPFHVLTFLDVLTRTKIIDDCRTETIVEAAMPLSICLGFSNSCINPLLYCFVGNQFRENFKHVFSSIRLLQSTISHHNSSKRGSDSKEPEPKRTYENPIV</sequence>
<dbReference type="GO" id="GO:0030593">
    <property type="term" value="P:neutrophil chemotaxis"/>
    <property type="evidence" value="ECO:0007669"/>
    <property type="project" value="TreeGrafter"/>
</dbReference>
<feature type="transmembrane region" description="Helical" evidence="17">
    <location>
        <begin position="147"/>
        <end position="168"/>
    </location>
</feature>
<keyword evidence="12 15" id="KW-0807">Transducer</keyword>
<feature type="transmembrane region" description="Helical" evidence="17">
    <location>
        <begin position="113"/>
        <end position="135"/>
    </location>
</feature>
<keyword evidence="6 17" id="KW-1133">Transmembrane helix</keyword>